<sequence length="191" mass="21527">MSLQLDGLPHHILELLYLRRAWGIAADIALPGLDPLPQTGASKLPCDPEKFLWEVRWKKKWKQVWNAQVAGQFRVPGTAILSTGSGTGRYPEFWRAEFGVSGFDQEAFEGWEQHIHESSGRQLLQAAHHEQVEPVIIAAWERGLKHVTALPWQGQISLRLGEGHLVTTLGTLDDAQQFRTALAQWIKDKPL</sequence>
<dbReference type="AlphaFoldDB" id="A0A4Y4DJK9"/>
<name>A0A4Y4DJK9_GLUUR</name>
<dbReference type="RefSeq" id="WP_141361288.1">
    <property type="nucleotide sequence ID" value="NZ_BAAAJL010000007.1"/>
</dbReference>
<dbReference type="OrthoDB" id="4933261at2"/>
<dbReference type="EMBL" id="BJNY01000001">
    <property type="protein sequence ID" value="GED04807.1"/>
    <property type="molecule type" value="Genomic_DNA"/>
</dbReference>
<proteinExistence type="predicted"/>
<comment type="caution">
    <text evidence="1">The sequence shown here is derived from an EMBL/GenBank/DDBJ whole genome shotgun (WGS) entry which is preliminary data.</text>
</comment>
<protein>
    <submittedName>
        <fullName evidence="1">Uncharacterized protein</fullName>
    </submittedName>
</protein>
<keyword evidence="2" id="KW-1185">Reference proteome</keyword>
<gene>
    <name evidence="1" type="ORF">AUR04nite_03390</name>
</gene>
<organism evidence="1 2">
    <name type="scientific">Glutamicibacter uratoxydans</name>
    <name type="common">Arthrobacter uratoxydans</name>
    <dbReference type="NCBI Taxonomy" id="43667"/>
    <lineage>
        <taxon>Bacteria</taxon>
        <taxon>Bacillati</taxon>
        <taxon>Actinomycetota</taxon>
        <taxon>Actinomycetes</taxon>
        <taxon>Micrococcales</taxon>
        <taxon>Micrococcaceae</taxon>
        <taxon>Glutamicibacter</taxon>
    </lineage>
</organism>
<evidence type="ECO:0000313" key="2">
    <source>
        <dbReference type="Proteomes" id="UP000316612"/>
    </source>
</evidence>
<dbReference type="Proteomes" id="UP000316612">
    <property type="component" value="Unassembled WGS sequence"/>
</dbReference>
<accession>A0A4Y4DJK9</accession>
<evidence type="ECO:0000313" key="1">
    <source>
        <dbReference type="EMBL" id="GED04807.1"/>
    </source>
</evidence>
<reference evidence="1 2" key="1">
    <citation type="submission" date="2019-06" db="EMBL/GenBank/DDBJ databases">
        <title>Whole genome shotgun sequence of Glutamicibacter uratoxydans NBRC 15515.</title>
        <authorList>
            <person name="Hosoyama A."/>
            <person name="Uohara A."/>
            <person name="Ohji S."/>
            <person name="Ichikawa N."/>
        </authorList>
    </citation>
    <scope>NUCLEOTIDE SEQUENCE [LARGE SCALE GENOMIC DNA]</scope>
    <source>
        <strain evidence="1 2">NBRC 15515</strain>
    </source>
</reference>